<dbReference type="Pfam" id="PF18717">
    <property type="entry name" value="CxC4"/>
    <property type="match status" value="1"/>
</dbReference>
<proteinExistence type="predicted"/>
<feature type="region of interest" description="Disordered" evidence="1">
    <location>
        <begin position="193"/>
        <end position="240"/>
    </location>
</feature>
<gene>
    <name evidence="3" type="ORF">PEVE_00016567</name>
</gene>
<evidence type="ECO:0000313" key="3">
    <source>
        <dbReference type="EMBL" id="CAH3022716.1"/>
    </source>
</evidence>
<dbReference type="PANTHER" id="PTHR17609">
    <property type="entry name" value="HMG DOMAIN-CONTAINING PROTEIN 3"/>
    <property type="match status" value="1"/>
</dbReference>
<name>A0ABN8M324_9CNID</name>
<dbReference type="Proteomes" id="UP001159427">
    <property type="component" value="Unassembled WGS sequence"/>
</dbReference>
<dbReference type="PANTHER" id="PTHR17609:SF3">
    <property type="entry name" value="SAP DOMAIN-CONTAINING PROTEIN"/>
    <property type="match status" value="1"/>
</dbReference>
<feature type="domain" description="HMG" evidence="2">
    <location>
        <begin position="281"/>
        <end position="381"/>
    </location>
</feature>
<dbReference type="EMBL" id="CALNXI010000230">
    <property type="protein sequence ID" value="CAH3022716.1"/>
    <property type="molecule type" value="Genomic_DNA"/>
</dbReference>
<protein>
    <recommendedName>
        <fullName evidence="2">HMG domain-containing protein</fullName>
    </recommendedName>
</protein>
<feature type="compositionally biased region" description="Low complexity" evidence="1">
    <location>
        <begin position="193"/>
        <end position="232"/>
    </location>
</feature>
<evidence type="ECO:0000259" key="2">
    <source>
        <dbReference type="Pfam" id="PF18717"/>
    </source>
</evidence>
<dbReference type="InterPro" id="IPR040648">
    <property type="entry name" value="HMGXB3_CxC4"/>
</dbReference>
<evidence type="ECO:0000256" key="1">
    <source>
        <dbReference type="SAM" id="MobiDB-lite"/>
    </source>
</evidence>
<reference evidence="3 4" key="1">
    <citation type="submission" date="2022-05" db="EMBL/GenBank/DDBJ databases">
        <authorList>
            <consortium name="Genoscope - CEA"/>
            <person name="William W."/>
        </authorList>
    </citation>
    <scope>NUCLEOTIDE SEQUENCE [LARGE SCALE GENOMIC DNA]</scope>
</reference>
<accession>A0ABN8M324</accession>
<comment type="caution">
    <text evidence="3">The sequence shown here is derived from an EMBL/GenBank/DDBJ whole genome shotgun (WGS) entry which is preliminary data.</text>
</comment>
<keyword evidence="4" id="KW-1185">Reference proteome</keyword>
<dbReference type="InterPro" id="IPR039598">
    <property type="entry name" value="HMGXB3"/>
</dbReference>
<evidence type="ECO:0000313" key="4">
    <source>
        <dbReference type="Proteomes" id="UP001159427"/>
    </source>
</evidence>
<sequence length="838" mass="93689">MISWSNRGQGSCPNCATVYFNRSKPVQCSNCGYHLGGSAAAKMPKLSCPVAVHIHGGLYSVRTSTRDDRCFVYKECDNWICLHSKCKDIRAMYVSSNRSDEFSCQHLKHVAESVEASGIFSLSEDKISSYPCDSATKEMLKNVVVPAVHQAVYKVSDRTFVVYCPPSATNTLGFCHLHNTVNSSTTVLSNSAAAPAAAPSSESTSSLSEDPQHAVSTSPAAPSSSESISPLSEDPQQPVSRASTLQLYANEKLPYRYSTQFLNLVSRKDAATHLSCSGQGWPSIFEVADASCRLCGNPLGQSKVHSGSRGGSVLYSNLNPFKKVVVRVKECSSSLCKAMHRVFPTEEGLFNVSDKILISFDILLEWRELFRRGCPVLNFIEAKTDLLVMKLNKDQCPTMEKIRYYNELLYNGFWCFEMMTERNLSEAVCGICGVIGEVYLGDGNEKNCCTLIKYINILDFHTNADGVPLKEMMGLEDFLQKLKLHLMEKVIYTKANNDLIINSEELPPVIAPVLRGSVVYNSENDKKSVFLKNSVASGDPAILHKEIKEKNLNMARIQDCAVDELKELCSHCNIPVSGKSKVKLCTDLQALYSSMLVGLCPCHVLYTGGFYHLVCRHGCTVASKFLTLTESVRDAADLYMSLKYPPIVFICDSPCGMVRHLECRAPDLCEALWRENSGCFEKPEYAKKPAEEVDCPFIVPAEYRSSYVPEVSDDLGEMEHPVSRCSQRFILGDRFHNSTKPHKSPLCLFHNIDLCKQSTTIKTSYQESENFRKNMKRLRSSTLQGFGLHFCFNFLMDYYQNEAIVMQQECRLSKQLKEGQQLVRDKYHRFTVVNNVPS</sequence>
<organism evidence="3 4">
    <name type="scientific">Porites evermanni</name>
    <dbReference type="NCBI Taxonomy" id="104178"/>
    <lineage>
        <taxon>Eukaryota</taxon>
        <taxon>Metazoa</taxon>
        <taxon>Cnidaria</taxon>
        <taxon>Anthozoa</taxon>
        <taxon>Hexacorallia</taxon>
        <taxon>Scleractinia</taxon>
        <taxon>Fungiina</taxon>
        <taxon>Poritidae</taxon>
        <taxon>Porites</taxon>
    </lineage>
</organism>